<proteinExistence type="predicted"/>
<dbReference type="Gene3D" id="2.40.50.1020">
    <property type="entry name" value="LytTr DNA-binding domain"/>
    <property type="match status" value="1"/>
</dbReference>
<dbReference type="GO" id="GO:0005829">
    <property type="term" value="C:cytosol"/>
    <property type="evidence" value="ECO:0007669"/>
    <property type="project" value="TreeGrafter"/>
</dbReference>
<name>A0A512B5I0_9BACT</name>
<evidence type="ECO:0000259" key="3">
    <source>
        <dbReference type="PROSITE" id="PS50110"/>
    </source>
</evidence>
<gene>
    <name evidence="4" type="ORF">AAE02nite_48730</name>
</gene>
<comment type="caution">
    <text evidence="4">The sequence shown here is derived from an EMBL/GenBank/DDBJ whole genome shotgun (WGS) entry which is preliminary data.</text>
</comment>
<keyword evidence="5" id="KW-1185">Reference proteome</keyword>
<dbReference type="InterPro" id="IPR007492">
    <property type="entry name" value="LytTR_DNA-bd_dom"/>
</dbReference>
<keyword evidence="1 4" id="KW-0238">DNA-binding</keyword>
<dbReference type="Gene3D" id="3.40.50.2300">
    <property type="match status" value="1"/>
</dbReference>
<dbReference type="AlphaFoldDB" id="A0A512B5I0"/>
<evidence type="ECO:0000256" key="1">
    <source>
        <dbReference type="ARBA" id="ARBA00023125"/>
    </source>
</evidence>
<sequence>MNILLIEDEPLVARDLSKLVLKLEPAAQILAVLESVETAVHWLENNISPDLILADIQLSDGISFDIFKKVNPGCPIIFTTAYNEYALKAFKLNSIDYLLKPIDREELAKALEKYKNLQNTHLASEQVKMLLQTLTGQQPKYKERFLAVHKNALVPVNTHNIALFKKEELIFIYTWQNQKYVAEQNTLEEVEHLLDPTQYFRINRQTIAHINTVGKLQSTYKGLSVTLKPPFNLELDISRDKAAGFKKWLEG</sequence>
<protein>
    <submittedName>
        <fullName evidence="4">DNA-binding response regulator</fullName>
    </submittedName>
</protein>
<dbReference type="InterPro" id="IPR039420">
    <property type="entry name" value="WalR-like"/>
</dbReference>
<dbReference type="SMART" id="SM00448">
    <property type="entry name" value="REC"/>
    <property type="match status" value="1"/>
</dbReference>
<dbReference type="InterPro" id="IPR011006">
    <property type="entry name" value="CheY-like_superfamily"/>
</dbReference>
<organism evidence="4 5">
    <name type="scientific">Adhaeribacter aerolatus</name>
    <dbReference type="NCBI Taxonomy" id="670289"/>
    <lineage>
        <taxon>Bacteria</taxon>
        <taxon>Pseudomonadati</taxon>
        <taxon>Bacteroidota</taxon>
        <taxon>Cytophagia</taxon>
        <taxon>Cytophagales</taxon>
        <taxon>Hymenobacteraceae</taxon>
        <taxon>Adhaeribacter</taxon>
    </lineage>
</organism>
<dbReference type="SUPFAM" id="SSF52172">
    <property type="entry name" value="CheY-like"/>
    <property type="match status" value="1"/>
</dbReference>
<dbReference type="PROSITE" id="PS50110">
    <property type="entry name" value="RESPONSE_REGULATORY"/>
    <property type="match status" value="1"/>
</dbReference>
<dbReference type="Pfam" id="PF00072">
    <property type="entry name" value="Response_reg"/>
    <property type="match status" value="1"/>
</dbReference>
<dbReference type="PANTHER" id="PTHR48111:SF69">
    <property type="entry name" value="RESPONSE REGULATOR RECEIVER"/>
    <property type="match status" value="1"/>
</dbReference>
<dbReference type="GO" id="GO:0000156">
    <property type="term" value="F:phosphorelay response regulator activity"/>
    <property type="evidence" value="ECO:0007669"/>
    <property type="project" value="TreeGrafter"/>
</dbReference>
<dbReference type="RefSeq" id="WP_146904905.1">
    <property type="nucleotide sequence ID" value="NZ_BJYS01000054.1"/>
</dbReference>
<dbReference type="SMART" id="SM00850">
    <property type="entry name" value="LytTR"/>
    <property type="match status" value="1"/>
</dbReference>
<evidence type="ECO:0000313" key="4">
    <source>
        <dbReference type="EMBL" id="GEO07209.1"/>
    </source>
</evidence>
<dbReference type="EMBL" id="BJYS01000054">
    <property type="protein sequence ID" value="GEO07209.1"/>
    <property type="molecule type" value="Genomic_DNA"/>
</dbReference>
<dbReference type="GO" id="GO:0000976">
    <property type="term" value="F:transcription cis-regulatory region binding"/>
    <property type="evidence" value="ECO:0007669"/>
    <property type="project" value="TreeGrafter"/>
</dbReference>
<dbReference type="FunFam" id="3.40.50.2300:FF:000361">
    <property type="entry name" value="Two-component system response regulator"/>
    <property type="match status" value="1"/>
</dbReference>
<dbReference type="InterPro" id="IPR001789">
    <property type="entry name" value="Sig_transdc_resp-reg_receiver"/>
</dbReference>
<dbReference type="Pfam" id="PF04397">
    <property type="entry name" value="LytTR"/>
    <property type="match status" value="1"/>
</dbReference>
<feature type="modified residue" description="4-aspartylphosphate" evidence="2">
    <location>
        <position position="55"/>
    </location>
</feature>
<feature type="domain" description="Response regulatory" evidence="3">
    <location>
        <begin position="2"/>
        <end position="115"/>
    </location>
</feature>
<dbReference type="Proteomes" id="UP000321532">
    <property type="component" value="Unassembled WGS sequence"/>
</dbReference>
<dbReference type="PANTHER" id="PTHR48111">
    <property type="entry name" value="REGULATOR OF RPOS"/>
    <property type="match status" value="1"/>
</dbReference>
<keyword evidence="2" id="KW-0597">Phosphoprotein</keyword>
<dbReference type="GO" id="GO:0032993">
    <property type="term" value="C:protein-DNA complex"/>
    <property type="evidence" value="ECO:0007669"/>
    <property type="project" value="TreeGrafter"/>
</dbReference>
<accession>A0A512B5I0</accession>
<reference evidence="4 5" key="1">
    <citation type="submission" date="2019-07" db="EMBL/GenBank/DDBJ databases">
        <title>Whole genome shotgun sequence of Adhaeribacter aerolatus NBRC 106133.</title>
        <authorList>
            <person name="Hosoyama A."/>
            <person name="Uohara A."/>
            <person name="Ohji S."/>
            <person name="Ichikawa N."/>
        </authorList>
    </citation>
    <scope>NUCLEOTIDE SEQUENCE [LARGE SCALE GENOMIC DNA]</scope>
    <source>
        <strain evidence="4 5">NBRC 106133</strain>
    </source>
</reference>
<dbReference type="GO" id="GO:0006355">
    <property type="term" value="P:regulation of DNA-templated transcription"/>
    <property type="evidence" value="ECO:0007669"/>
    <property type="project" value="TreeGrafter"/>
</dbReference>
<evidence type="ECO:0000256" key="2">
    <source>
        <dbReference type="PROSITE-ProRule" id="PRU00169"/>
    </source>
</evidence>
<evidence type="ECO:0000313" key="5">
    <source>
        <dbReference type="Proteomes" id="UP000321532"/>
    </source>
</evidence>
<dbReference type="OrthoDB" id="646623at2"/>